<dbReference type="InterPro" id="IPR009562">
    <property type="entry name" value="DUF1178"/>
</dbReference>
<sequence length="163" mass="18036">MICYQLCCANGHTFEGWYRDSAAFTRLKQENLLSCAICGTPKVEQALMAPAIVKGRSQPKKPETVEPPVTTPPQQHHEAPAATQQPKPVTPDNLMSALRQIRAVVEENCENVGSNFADEALRIHHGEAPERGIYGDMTASEREMLEDEGVDVLPLPWVRKTDS</sequence>
<comment type="caution">
    <text evidence="2">The sequence shown here is derived from an EMBL/GenBank/DDBJ whole genome shotgun (WGS) entry which is preliminary data.</text>
</comment>
<organism evidence="2 3">
    <name type="scientific">Acetobacter pasteurianus NBRC 3278</name>
    <dbReference type="NCBI Taxonomy" id="1226660"/>
    <lineage>
        <taxon>Bacteria</taxon>
        <taxon>Pseudomonadati</taxon>
        <taxon>Pseudomonadota</taxon>
        <taxon>Alphaproteobacteria</taxon>
        <taxon>Acetobacterales</taxon>
        <taxon>Acetobacteraceae</taxon>
        <taxon>Acetobacter</taxon>
    </lineage>
</organism>
<evidence type="ECO:0000313" key="3">
    <source>
        <dbReference type="Proteomes" id="UP000287385"/>
    </source>
</evidence>
<reference evidence="2 3" key="1">
    <citation type="submission" date="2016-06" db="EMBL/GenBank/DDBJ databases">
        <title>Acetobacter pasteurianus NBRC 3278 whole genome sequencing project.</title>
        <authorList>
            <person name="Matsutani M."/>
            <person name="Shiwa Y."/>
            <person name="Okamoto-Kainuma A."/>
            <person name="Ishikawa M."/>
            <person name="Koizumi Y."/>
            <person name="Yoshikawa H."/>
            <person name="Yakushi T."/>
            <person name="Matsushita K."/>
        </authorList>
    </citation>
    <scope>NUCLEOTIDE SEQUENCE [LARGE SCALE GENOMIC DNA]</scope>
    <source>
        <strain evidence="2 3">NBRC 3278</strain>
    </source>
</reference>
<accession>A0A401X2D4</accession>
<dbReference type="AlphaFoldDB" id="A0A401X2D4"/>
<evidence type="ECO:0000256" key="1">
    <source>
        <dbReference type="SAM" id="MobiDB-lite"/>
    </source>
</evidence>
<evidence type="ECO:0008006" key="4">
    <source>
        <dbReference type="Google" id="ProtNLM"/>
    </source>
</evidence>
<dbReference type="EMBL" id="BDEV01000025">
    <property type="protein sequence ID" value="GCD61969.1"/>
    <property type="molecule type" value="Genomic_DNA"/>
</dbReference>
<feature type="region of interest" description="Disordered" evidence="1">
    <location>
        <begin position="53"/>
        <end position="91"/>
    </location>
</feature>
<name>A0A401X2D4_ACEPA</name>
<dbReference type="Pfam" id="PF06676">
    <property type="entry name" value="DUF1178"/>
    <property type="match status" value="1"/>
</dbReference>
<proteinExistence type="predicted"/>
<evidence type="ECO:0000313" key="2">
    <source>
        <dbReference type="EMBL" id="GCD61969.1"/>
    </source>
</evidence>
<gene>
    <name evidence="2" type="ORF">NBRC3278_1062</name>
</gene>
<dbReference type="RefSeq" id="WP_012812854.1">
    <property type="nucleotide sequence ID" value="NZ_BDEV01000025.1"/>
</dbReference>
<dbReference type="PIRSF" id="PIRSF032131">
    <property type="entry name" value="UCP032131"/>
    <property type="match status" value="1"/>
</dbReference>
<dbReference type="Proteomes" id="UP000287385">
    <property type="component" value="Unassembled WGS sequence"/>
</dbReference>
<protein>
    <recommendedName>
        <fullName evidence="4">DUF1178 domain-containing protein</fullName>
    </recommendedName>
</protein>
<keyword evidence="3" id="KW-1185">Reference proteome</keyword>